<sequence length="436" mass="50617">MGPINKKQRLSLITFAIFYFFLFFFCRANSARDPGSYFFQPREGYRPEYSLTRIHESLQYLSRFNQTIAPPELSAHRTHSTTEHVDLCVGIVTVKRPLQQNIDTTVASLIDGLSKKQRATISIHVLFALTTPSDHPDYSQPWISNAIDRALTYETQNASVSYLKVLERSNKYTPEKSLIDYGLSLRSCYEGTDAPYFLMLEDDVVAQRSWYETTTQAIRKIEEWTHRGTINKDWLYLRLFWTEKFLGWNSENWREYLAWSIVVTVSVAVVGLCCRRTIREAQDILTNPFLFVLCFGCVPLMILLYFASGRVTVQQPMKPGIHLMNQHGCCSQALVFPRQQVPKIMEYMKKMEDATKPKPVDTTLERLANEYKIDRLALSPPQMQHVGAASYKEDEKKWRKGEYPIRGAHGVWSMEFEKAYEYVPYGGHIIDTYWPK</sequence>
<keyword evidence="1" id="KW-0812">Transmembrane</keyword>
<protein>
    <recommendedName>
        <fullName evidence="4">Integral membrane protein</fullName>
    </recommendedName>
</protein>
<keyword evidence="1" id="KW-0472">Membrane</keyword>
<feature type="transmembrane region" description="Helical" evidence="1">
    <location>
        <begin position="286"/>
        <end position="307"/>
    </location>
</feature>
<dbReference type="InterPro" id="IPR029675">
    <property type="entry name" value="PGAP4"/>
</dbReference>
<keyword evidence="1" id="KW-1133">Transmembrane helix</keyword>
<accession>A0A5N5XBM0</accession>
<dbReference type="PANTHER" id="PTHR31410:SF1">
    <property type="entry name" value="POST-GPI ATTACHMENT TO PROTEINS FACTOR 4"/>
    <property type="match status" value="1"/>
</dbReference>
<proteinExistence type="predicted"/>
<organism evidence="2 3">
    <name type="scientific">Aspergillus leporis</name>
    <dbReference type="NCBI Taxonomy" id="41062"/>
    <lineage>
        <taxon>Eukaryota</taxon>
        <taxon>Fungi</taxon>
        <taxon>Dikarya</taxon>
        <taxon>Ascomycota</taxon>
        <taxon>Pezizomycotina</taxon>
        <taxon>Eurotiomycetes</taxon>
        <taxon>Eurotiomycetidae</taxon>
        <taxon>Eurotiales</taxon>
        <taxon>Aspergillaceae</taxon>
        <taxon>Aspergillus</taxon>
        <taxon>Aspergillus subgen. Circumdati</taxon>
    </lineage>
</organism>
<dbReference type="GO" id="GO:0006506">
    <property type="term" value="P:GPI anchor biosynthetic process"/>
    <property type="evidence" value="ECO:0007669"/>
    <property type="project" value="InterPro"/>
</dbReference>
<evidence type="ECO:0000256" key="1">
    <source>
        <dbReference type="SAM" id="Phobius"/>
    </source>
</evidence>
<evidence type="ECO:0008006" key="4">
    <source>
        <dbReference type="Google" id="ProtNLM"/>
    </source>
</evidence>
<dbReference type="PANTHER" id="PTHR31410">
    <property type="entry name" value="TRANSMEMBRANE PROTEIN 246"/>
    <property type="match status" value="1"/>
</dbReference>
<dbReference type="GO" id="GO:0016757">
    <property type="term" value="F:glycosyltransferase activity"/>
    <property type="evidence" value="ECO:0007669"/>
    <property type="project" value="InterPro"/>
</dbReference>
<dbReference type="Proteomes" id="UP000326565">
    <property type="component" value="Unassembled WGS sequence"/>
</dbReference>
<feature type="transmembrane region" description="Helical" evidence="1">
    <location>
        <begin position="256"/>
        <end position="274"/>
    </location>
</feature>
<dbReference type="EMBL" id="ML732174">
    <property type="protein sequence ID" value="KAB8076934.1"/>
    <property type="molecule type" value="Genomic_DNA"/>
</dbReference>
<dbReference type="CDD" id="cd22189">
    <property type="entry name" value="PGAP4-like_fungal"/>
    <property type="match status" value="1"/>
</dbReference>
<evidence type="ECO:0000313" key="3">
    <source>
        <dbReference type="Proteomes" id="UP000326565"/>
    </source>
</evidence>
<keyword evidence="3" id="KW-1185">Reference proteome</keyword>
<evidence type="ECO:0000313" key="2">
    <source>
        <dbReference type="EMBL" id="KAB8076934.1"/>
    </source>
</evidence>
<gene>
    <name evidence="2" type="ORF">BDV29DRAFT_199544</name>
</gene>
<reference evidence="2 3" key="1">
    <citation type="submission" date="2019-04" db="EMBL/GenBank/DDBJ databases">
        <title>Friends and foes A comparative genomics study of 23 Aspergillus species from section Flavi.</title>
        <authorList>
            <consortium name="DOE Joint Genome Institute"/>
            <person name="Kjaerbolling I."/>
            <person name="Vesth T."/>
            <person name="Frisvad J.C."/>
            <person name="Nybo J.L."/>
            <person name="Theobald S."/>
            <person name="Kildgaard S."/>
            <person name="Isbrandt T."/>
            <person name="Kuo A."/>
            <person name="Sato A."/>
            <person name="Lyhne E.K."/>
            <person name="Kogle M.E."/>
            <person name="Wiebenga A."/>
            <person name="Kun R.S."/>
            <person name="Lubbers R.J."/>
            <person name="Makela M.R."/>
            <person name="Barry K."/>
            <person name="Chovatia M."/>
            <person name="Clum A."/>
            <person name="Daum C."/>
            <person name="Haridas S."/>
            <person name="He G."/>
            <person name="LaButti K."/>
            <person name="Lipzen A."/>
            <person name="Mondo S."/>
            <person name="Riley R."/>
            <person name="Salamov A."/>
            <person name="Simmons B.A."/>
            <person name="Magnuson J.K."/>
            <person name="Henrissat B."/>
            <person name="Mortensen U.H."/>
            <person name="Larsen T.O."/>
            <person name="Devries R.P."/>
            <person name="Grigoriev I.V."/>
            <person name="Machida M."/>
            <person name="Baker S.E."/>
            <person name="Andersen M.R."/>
        </authorList>
    </citation>
    <scope>NUCLEOTIDE SEQUENCE [LARGE SCALE GENOMIC DNA]</scope>
    <source>
        <strain evidence="2 3">CBS 151.66</strain>
    </source>
</reference>
<dbReference type="AlphaFoldDB" id="A0A5N5XBM0"/>
<name>A0A5N5XBM0_9EURO</name>
<dbReference type="GO" id="GO:0000139">
    <property type="term" value="C:Golgi membrane"/>
    <property type="evidence" value="ECO:0007669"/>
    <property type="project" value="InterPro"/>
</dbReference>
<dbReference type="OrthoDB" id="2016523at2759"/>